<protein>
    <submittedName>
        <fullName evidence="1">Uncharacterized protein</fullName>
    </submittedName>
</protein>
<name>F4FY63_METCR</name>
<evidence type="ECO:0000313" key="1">
    <source>
        <dbReference type="EMBL" id="AEB95435.1"/>
    </source>
</evidence>
<organism evidence="1 2">
    <name type="scientific">Metallosphaera cuprina (strain Ar-4)</name>
    <dbReference type="NCBI Taxonomy" id="1006006"/>
    <lineage>
        <taxon>Archaea</taxon>
        <taxon>Thermoproteota</taxon>
        <taxon>Thermoprotei</taxon>
        <taxon>Sulfolobales</taxon>
        <taxon>Sulfolobaceae</taxon>
        <taxon>Metallosphaera</taxon>
    </lineage>
</organism>
<accession>F4FY63</accession>
<dbReference type="Proteomes" id="UP000007812">
    <property type="component" value="Chromosome"/>
</dbReference>
<dbReference type="PATRIC" id="fig|1006006.8.peg.1326"/>
<sequence length="40" mass="4227">MVLRSVVIVGKASKTTVESTAAIKVPKTSISKTIDLLIDI</sequence>
<gene>
    <name evidence="1" type="ordered locus">Mcup_1332</name>
</gene>
<dbReference type="HOGENOM" id="CLU_3282832_0_0_2"/>
<dbReference type="AlphaFoldDB" id="F4FY63"/>
<dbReference type="EMBL" id="CP002656">
    <property type="protein sequence ID" value="AEB95435.1"/>
    <property type="molecule type" value="Genomic_DNA"/>
</dbReference>
<proteinExistence type="predicted"/>
<reference evidence="1 2" key="1">
    <citation type="journal article" date="2011" name="J. Bacteriol.">
        <title>Complete genome sequence of Metallosphaera cuprina, a metal sulfide-oxidizing archaeon from a hot spring.</title>
        <authorList>
            <person name="Liu L.J."/>
            <person name="You X.Y."/>
            <person name="Zheng H."/>
            <person name="Wang S."/>
            <person name="Jiang C.Y."/>
            <person name="Liu S.J."/>
        </authorList>
    </citation>
    <scope>NUCLEOTIDE SEQUENCE [LARGE SCALE GENOMIC DNA]</scope>
    <source>
        <strain evidence="1 2">Ar-4</strain>
    </source>
</reference>
<dbReference type="STRING" id="1006006.Mcup_1332"/>
<dbReference type="KEGG" id="mcn:Mcup_1332"/>
<evidence type="ECO:0000313" key="2">
    <source>
        <dbReference type="Proteomes" id="UP000007812"/>
    </source>
</evidence>
<keyword evidence="2" id="KW-1185">Reference proteome</keyword>